<keyword evidence="2" id="KW-1185">Reference proteome</keyword>
<evidence type="ECO:0000313" key="2">
    <source>
        <dbReference type="Proteomes" id="UP001589740"/>
    </source>
</evidence>
<comment type="caution">
    <text evidence="1">The sequence shown here is derived from an EMBL/GenBank/DDBJ whole genome shotgun (WGS) entry which is preliminary data.</text>
</comment>
<proteinExistence type="predicted"/>
<reference evidence="1 2" key="1">
    <citation type="submission" date="2024-09" db="EMBL/GenBank/DDBJ databases">
        <authorList>
            <person name="Sun Q."/>
            <person name="Mori K."/>
        </authorList>
    </citation>
    <scope>NUCLEOTIDE SEQUENCE [LARGE SCALE GENOMIC DNA]</scope>
    <source>
        <strain evidence="1 2">JCM 12822</strain>
    </source>
</reference>
<dbReference type="Proteomes" id="UP001589740">
    <property type="component" value="Unassembled WGS sequence"/>
</dbReference>
<name>A0ABV5Z2U6_9STAP</name>
<dbReference type="EMBL" id="JBHMAH010000010">
    <property type="protein sequence ID" value="MFB9860426.1"/>
    <property type="molecule type" value="Genomic_DNA"/>
</dbReference>
<dbReference type="RefSeq" id="WP_380570006.1">
    <property type="nucleotide sequence ID" value="NZ_JBHMAH010000010.1"/>
</dbReference>
<sequence length="62" mass="7062">MEQHFNRLIVFQEASNLGGWRETPLQKVTIHAFMPIFFHQAVAEVTAQTGTPFCQQFPANEA</sequence>
<organism evidence="1 2">
    <name type="scientific">Salinicoccus siamensis</name>
    <dbReference type="NCBI Taxonomy" id="381830"/>
    <lineage>
        <taxon>Bacteria</taxon>
        <taxon>Bacillati</taxon>
        <taxon>Bacillota</taxon>
        <taxon>Bacilli</taxon>
        <taxon>Bacillales</taxon>
        <taxon>Staphylococcaceae</taxon>
        <taxon>Salinicoccus</taxon>
    </lineage>
</organism>
<accession>A0ABV5Z2U6</accession>
<gene>
    <name evidence="1" type="ORF">ACFFLE_04805</name>
</gene>
<evidence type="ECO:0000313" key="1">
    <source>
        <dbReference type="EMBL" id="MFB9860426.1"/>
    </source>
</evidence>
<protein>
    <submittedName>
        <fullName evidence="1">Uncharacterized protein</fullName>
    </submittedName>
</protein>